<organism evidence="2 3">
    <name type="scientific">Cytospora leucostoma</name>
    <dbReference type="NCBI Taxonomy" id="1230097"/>
    <lineage>
        <taxon>Eukaryota</taxon>
        <taxon>Fungi</taxon>
        <taxon>Dikarya</taxon>
        <taxon>Ascomycota</taxon>
        <taxon>Pezizomycotina</taxon>
        <taxon>Sordariomycetes</taxon>
        <taxon>Sordariomycetidae</taxon>
        <taxon>Diaporthales</taxon>
        <taxon>Cytosporaceae</taxon>
        <taxon>Cytospora</taxon>
    </lineage>
</organism>
<name>A0A423X090_9PEZI</name>
<dbReference type="AlphaFoldDB" id="A0A423X090"/>
<evidence type="ECO:0000256" key="1">
    <source>
        <dbReference type="SAM" id="MobiDB-lite"/>
    </source>
</evidence>
<accession>A0A423X090</accession>
<dbReference type="Proteomes" id="UP000285146">
    <property type="component" value="Unassembled WGS sequence"/>
</dbReference>
<proteinExistence type="predicted"/>
<feature type="region of interest" description="Disordered" evidence="1">
    <location>
        <begin position="20"/>
        <end position="39"/>
    </location>
</feature>
<sequence>MEKGLDLTASLYDGVLVPENEFADEDDSDHRDEVENNPSSHFEKDAQAYATEIGICHDKVNIDSIVDDEMANRFIDDL</sequence>
<reference evidence="2 3" key="1">
    <citation type="submission" date="2015-09" db="EMBL/GenBank/DDBJ databases">
        <title>Host preference determinants of Valsa canker pathogens revealed by comparative genomics.</title>
        <authorList>
            <person name="Yin Z."/>
            <person name="Huang L."/>
        </authorList>
    </citation>
    <scope>NUCLEOTIDE SEQUENCE [LARGE SCALE GENOMIC DNA]</scope>
    <source>
        <strain evidence="2 3">SXYLt</strain>
    </source>
</reference>
<evidence type="ECO:0000313" key="3">
    <source>
        <dbReference type="Proteomes" id="UP000285146"/>
    </source>
</evidence>
<dbReference type="InParanoid" id="A0A423X090"/>
<gene>
    <name evidence="2" type="ORF">VPNG_05711</name>
</gene>
<dbReference type="EMBL" id="LKEB01000032">
    <property type="protein sequence ID" value="ROW09191.1"/>
    <property type="molecule type" value="Genomic_DNA"/>
</dbReference>
<evidence type="ECO:0000313" key="2">
    <source>
        <dbReference type="EMBL" id="ROW09191.1"/>
    </source>
</evidence>
<comment type="caution">
    <text evidence="2">The sequence shown here is derived from an EMBL/GenBank/DDBJ whole genome shotgun (WGS) entry which is preliminary data.</text>
</comment>
<keyword evidence="3" id="KW-1185">Reference proteome</keyword>
<protein>
    <submittedName>
        <fullName evidence="2">Uncharacterized protein</fullName>
    </submittedName>
</protein>